<comment type="caution">
    <text evidence="2">The sequence shown here is derived from an EMBL/GenBank/DDBJ whole genome shotgun (WGS) entry which is preliminary data.</text>
</comment>
<feature type="non-terminal residue" evidence="2">
    <location>
        <position position="167"/>
    </location>
</feature>
<reference evidence="2 3" key="1">
    <citation type="submission" date="2021-06" db="EMBL/GenBank/DDBJ databases">
        <authorList>
            <person name="Palmer J.M."/>
        </authorList>
    </citation>
    <scope>NUCLEOTIDE SEQUENCE [LARGE SCALE GENOMIC DNA]</scope>
    <source>
        <strain evidence="2 3">GA_2019</strain>
        <tissue evidence="2">Muscle</tissue>
    </source>
</reference>
<name>A0ABV0N1G8_9TELE</name>
<evidence type="ECO:0000313" key="3">
    <source>
        <dbReference type="Proteomes" id="UP001476798"/>
    </source>
</evidence>
<evidence type="ECO:0000259" key="1">
    <source>
        <dbReference type="PROSITE" id="PS50006"/>
    </source>
</evidence>
<evidence type="ECO:0000313" key="2">
    <source>
        <dbReference type="EMBL" id="MEQ2165230.1"/>
    </source>
</evidence>
<dbReference type="InterPro" id="IPR051176">
    <property type="entry name" value="Cent_Immune-Sig_Mod"/>
</dbReference>
<organism evidence="2 3">
    <name type="scientific">Goodea atripinnis</name>
    <dbReference type="NCBI Taxonomy" id="208336"/>
    <lineage>
        <taxon>Eukaryota</taxon>
        <taxon>Metazoa</taxon>
        <taxon>Chordata</taxon>
        <taxon>Craniata</taxon>
        <taxon>Vertebrata</taxon>
        <taxon>Euteleostomi</taxon>
        <taxon>Actinopterygii</taxon>
        <taxon>Neopterygii</taxon>
        <taxon>Teleostei</taxon>
        <taxon>Neoteleostei</taxon>
        <taxon>Acanthomorphata</taxon>
        <taxon>Ovalentaria</taxon>
        <taxon>Atherinomorphae</taxon>
        <taxon>Cyprinodontiformes</taxon>
        <taxon>Goodeidae</taxon>
        <taxon>Goodea</taxon>
    </lineage>
</organism>
<feature type="domain" description="FHA" evidence="1">
    <location>
        <begin position="72"/>
        <end position="123"/>
    </location>
</feature>
<dbReference type="EMBL" id="JAHRIO010021051">
    <property type="protein sequence ID" value="MEQ2165230.1"/>
    <property type="molecule type" value="Genomic_DNA"/>
</dbReference>
<keyword evidence="3" id="KW-1185">Reference proteome</keyword>
<dbReference type="PROSITE" id="PS50006">
    <property type="entry name" value="FHA_DOMAIN"/>
    <property type="match status" value="1"/>
</dbReference>
<accession>A0ABV0N1G8</accession>
<protein>
    <recommendedName>
        <fullName evidence="1">FHA domain-containing protein</fullName>
    </recommendedName>
</protein>
<proteinExistence type="predicted"/>
<dbReference type="Proteomes" id="UP001476798">
    <property type="component" value="Unassembled WGS sequence"/>
</dbReference>
<gene>
    <name evidence="2" type="ORF">GOODEAATRI_014786</name>
</gene>
<dbReference type="PANTHER" id="PTHR15715:SF22">
    <property type="entry name" value="SARCOLEMMAL MEMBRANE-ASSOCIATED PROTEIN"/>
    <property type="match status" value="1"/>
</dbReference>
<sequence length="167" mass="19269">MASWLAGFICYGRQPSWSNARIVGRELAIRTLIVQDDSPISRLLPTESLAVFTCRPNSHPFQERHVYLDEPVKIGRSVARCRPAQNNATFDCKVLSRNHALVWFDHKTGKLSLSEVKLDAAWLLMIECMPCFNLLLWTDCCENSCCYECLKDLWRKLNVYFEQQQPA</sequence>
<dbReference type="PANTHER" id="PTHR15715">
    <property type="entry name" value="CENTROSOMAL PROTEIN OF 170 KDA"/>
    <property type="match status" value="1"/>
</dbReference>
<dbReference type="SUPFAM" id="SSF49879">
    <property type="entry name" value="SMAD/FHA domain"/>
    <property type="match status" value="1"/>
</dbReference>
<dbReference type="InterPro" id="IPR008984">
    <property type="entry name" value="SMAD_FHA_dom_sf"/>
</dbReference>
<dbReference type="InterPro" id="IPR000253">
    <property type="entry name" value="FHA_dom"/>
</dbReference>